<evidence type="ECO:0000313" key="1">
    <source>
        <dbReference type="EMBL" id="UPL03983.1"/>
    </source>
</evidence>
<proteinExistence type="predicted"/>
<gene>
    <name evidence="1" type="ORF">LCI18_014917</name>
</gene>
<evidence type="ECO:0000313" key="2">
    <source>
        <dbReference type="Proteomes" id="UP000830768"/>
    </source>
</evidence>
<sequence length="471" mass="52521">MAAQPDADVKSIDSKKADTQLIEESGGSSTSPEQLLQGWPLLKDKSPEEREAINMKVLRKLDYMFLPCVTMMLIMCFLDRMNVTNARLAGMQDDLHMTDVQWSAGVSLFYVGHMISQVPGNVMLASGNPRILLPACMLCWSIVTICMTALNSPGSFIFCRFLIGVFEGPFTPAVSLMTSSWYTKNESPLRMAIWHAGNIVSNVISGLLAAAILTNMKGIAGLTSWQWFILLEGIVSIAVAIGAFWFIPKWPHNTGTYYLTAEESEMAQYRIQVSTGGYVEDEAGGRWSGVILAAKDPFTWLFSVLHFFVIMAQSFKDFFPSIMATFGFGETATYLLQAPPYIVAFISCCVVSWSSGRRLEYFWHMAISMLVALAGTVLSWETTVVPRPRTKRAALIAIANCLSNVTHWFSPYFFLRNQEPRYQTGGGSIIAACGASVIMLVVLKWYIARKNKQLDKEQEETGQYNSWRFVS</sequence>
<dbReference type="EMBL" id="CP090041">
    <property type="protein sequence ID" value="UPL03983.1"/>
    <property type="molecule type" value="Genomic_DNA"/>
</dbReference>
<reference evidence="1" key="1">
    <citation type="submission" date="2021-11" db="EMBL/GenBank/DDBJ databases">
        <title>Fusarium solani-melongenae Genome sequencing and assembly.</title>
        <authorList>
            <person name="Xie S."/>
            <person name="Huang L."/>
            <person name="Zhang X."/>
        </authorList>
    </citation>
    <scope>NUCLEOTIDE SEQUENCE</scope>
    <source>
        <strain evidence="1">CRI 24-3</strain>
    </source>
</reference>
<accession>A0ACD3ZRZ5</accession>
<name>A0ACD3ZRZ5_FUSSC</name>
<protein>
    <submittedName>
        <fullName evidence="1">Uncharacterized protein</fullName>
    </submittedName>
</protein>
<dbReference type="Proteomes" id="UP000830768">
    <property type="component" value="Chromosome 13"/>
</dbReference>
<organism evidence="1 2">
    <name type="scientific">Fusarium solani subsp. cucurbitae</name>
    <name type="common">Neocosmosporum cucurbitae</name>
    <dbReference type="NCBI Taxonomy" id="2747967"/>
    <lineage>
        <taxon>Eukaryota</taxon>
        <taxon>Fungi</taxon>
        <taxon>Dikarya</taxon>
        <taxon>Ascomycota</taxon>
        <taxon>Pezizomycotina</taxon>
        <taxon>Sordariomycetes</taxon>
        <taxon>Hypocreomycetidae</taxon>
        <taxon>Hypocreales</taxon>
        <taxon>Nectriaceae</taxon>
        <taxon>Fusarium</taxon>
        <taxon>Fusarium solani species complex</taxon>
    </lineage>
</organism>
<keyword evidence="2" id="KW-1185">Reference proteome</keyword>